<evidence type="ECO:0000313" key="1">
    <source>
        <dbReference type="EMBL" id="MCF1593613.1"/>
    </source>
</evidence>
<keyword evidence="2" id="KW-1185">Reference proteome</keyword>
<proteinExistence type="predicted"/>
<dbReference type="AlphaFoldDB" id="A0A9X1PXM5"/>
<dbReference type="InterPro" id="IPR015068">
    <property type="entry name" value="DUF1877"/>
</dbReference>
<dbReference type="SUPFAM" id="SSF111069">
    <property type="entry name" value="Hypothetical protein yfbM"/>
    <property type="match status" value="1"/>
</dbReference>
<sequence>MGVSISFVSATTEELDRAEQDPSWADQFHGELYSGDLYPMPGRLYGGPDRDFAGLQFLFDEAELSLEFVMDGFQILEDGTLFGWTAEQIDGVARELRATPWERLASHYDPERMAKQDVYPNMWRFDPEGRLDGLEATYEELVAFFGEAADRGLGAFMSFSF</sequence>
<dbReference type="Pfam" id="PF08974">
    <property type="entry name" value="DUF1877"/>
    <property type="match status" value="1"/>
</dbReference>
<accession>A0A9X1PXM5</accession>
<organism evidence="1 2">
    <name type="scientific">Streptomyces muensis</name>
    <dbReference type="NCBI Taxonomy" id="1077944"/>
    <lineage>
        <taxon>Bacteria</taxon>
        <taxon>Bacillati</taxon>
        <taxon>Actinomycetota</taxon>
        <taxon>Actinomycetes</taxon>
        <taxon>Kitasatosporales</taxon>
        <taxon>Streptomycetaceae</taxon>
        <taxon>Streptomyces</taxon>
    </lineage>
</organism>
<protein>
    <submittedName>
        <fullName evidence="1">YfbM family protein</fullName>
    </submittedName>
</protein>
<dbReference type="Proteomes" id="UP001139384">
    <property type="component" value="Unassembled WGS sequence"/>
</dbReference>
<comment type="caution">
    <text evidence="1">The sequence shown here is derived from an EMBL/GenBank/DDBJ whole genome shotgun (WGS) entry which is preliminary data.</text>
</comment>
<reference evidence="1" key="1">
    <citation type="submission" date="2022-01" db="EMBL/GenBank/DDBJ databases">
        <title>Draft Genome Sequences of Seven Type Strains of the Genus Streptomyces.</title>
        <authorList>
            <person name="Aziz S."/>
            <person name="Coretto E."/>
            <person name="Chronakova A."/>
            <person name="Sproer C."/>
            <person name="Huber K."/>
            <person name="Nouioui I."/>
            <person name="Gross H."/>
        </authorList>
    </citation>
    <scope>NUCLEOTIDE SEQUENCE</scope>
    <source>
        <strain evidence="1">DSM 103493</strain>
    </source>
</reference>
<name>A0A9X1PXM5_STRM4</name>
<evidence type="ECO:0000313" key="2">
    <source>
        <dbReference type="Proteomes" id="UP001139384"/>
    </source>
</evidence>
<dbReference type="InterPro" id="IPR035944">
    <property type="entry name" value="YfbM-like_sf"/>
</dbReference>
<dbReference type="Gene3D" id="3.40.1760.10">
    <property type="entry name" value="YfbM-like super family"/>
    <property type="match status" value="1"/>
</dbReference>
<dbReference type="EMBL" id="JAKEIP010000021">
    <property type="protein sequence ID" value="MCF1593613.1"/>
    <property type="molecule type" value="Genomic_DNA"/>
</dbReference>
<dbReference type="RefSeq" id="WP_234761902.1">
    <property type="nucleotide sequence ID" value="NZ_JAKEIP010000021.1"/>
</dbReference>
<gene>
    <name evidence="1" type="ORF">L0P92_08535</name>
</gene>